<evidence type="ECO:0000313" key="3">
    <source>
        <dbReference type="Proteomes" id="UP001216801"/>
    </source>
</evidence>
<dbReference type="SUPFAM" id="SSF56672">
    <property type="entry name" value="DNA/RNA polymerases"/>
    <property type="match status" value="1"/>
</dbReference>
<dbReference type="Pfam" id="PF00078">
    <property type="entry name" value="RVT_1"/>
    <property type="match status" value="1"/>
</dbReference>
<keyword evidence="2" id="KW-0695">RNA-directed DNA polymerase</keyword>
<dbReference type="InterPro" id="IPR043502">
    <property type="entry name" value="DNA/RNA_pol_sf"/>
</dbReference>
<gene>
    <name evidence="2" type="ORF">P6U19_24250</name>
</gene>
<comment type="caution">
    <text evidence="2">The sequence shown here is derived from an EMBL/GenBank/DDBJ whole genome shotgun (WGS) entry which is preliminary data.</text>
</comment>
<dbReference type="GO" id="GO:0003964">
    <property type="term" value="F:RNA-directed DNA polymerase activity"/>
    <property type="evidence" value="ECO:0007669"/>
    <property type="project" value="UniProtKB-KW"/>
</dbReference>
<evidence type="ECO:0000313" key="2">
    <source>
        <dbReference type="EMBL" id="MDG0955690.1"/>
    </source>
</evidence>
<dbReference type="PANTHER" id="PTHR34047:SF8">
    <property type="entry name" value="PROTEIN YKFC"/>
    <property type="match status" value="1"/>
</dbReference>
<dbReference type="InterPro" id="IPR051083">
    <property type="entry name" value="GrpII_Intron_Splice-Mob/Def"/>
</dbReference>
<proteinExistence type="predicted"/>
<reference evidence="2" key="1">
    <citation type="submission" date="2023-03" db="EMBL/GenBank/DDBJ databases">
        <title>Genetic diversity of Bacillus cereus sensu lato isolates from Slovenia.</title>
        <authorList>
            <person name="Abdelli M."/>
        </authorList>
    </citation>
    <scope>NUCLEOTIDE SEQUENCE</scope>
    <source>
        <strain evidence="2">SIBC39</strain>
    </source>
</reference>
<dbReference type="AlphaFoldDB" id="A0AAJ1KFN0"/>
<organism evidence="2 3">
    <name type="scientific">Bacillus paranthracis</name>
    <dbReference type="NCBI Taxonomy" id="2026186"/>
    <lineage>
        <taxon>Bacteria</taxon>
        <taxon>Bacillati</taxon>
        <taxon>Bacillota</taxon>
        <taxon>Bacilli</taxon>
        <taxon>Bacillales</taxon>
        <taxon>Bacillaceae</taxon>
        <taxon>Bacillus</taxon>
        <taxon>Bacillus cereus group</taxon>
    </lineage>
</organism>
<dbReference type="PANTHER" id="PTHR34047">
    <property type="entry name" value="NUCLEAR INTRON MATURASE 1, MITOCHONDRIAL-RELATED"/>
    <property type="match status" value="1"/>
</dbReference>
<name>A0AAJ1KFN0_9BACI</name>
<dbReference type="PROSITE" id="PS50878">
    <property type="entry name" value="RT_POL"/>
    <property type="match status" value="1"/>
</dbReference>
<keyword evidence="2" id="KW-0548">Nucleotidyltransferase</keyword>
<dbReference type="Proteomes" id="UP001216801">
    <property type="component" value="Unassembled WGS sequence"/>
</dbReference>
<dbReference type="RefSeq" id="WP_277617099.1">
    <property type="nucleotide sequence ID" value="NZ_JARPRP010000029.1"/>
</dbReference>
<accession>A0AAJ1KFN0</accession>
<dbReference type="InterPro" id="IPR000477">
    <property type="entry name" value="RT_dom"/>
</dbReference>
<dbReference type="EMBL" id="JARPRR010000027">
    <property type="protein sequence ID" value="MDG0955690.1"/>
    <property type="molecule type" value="Genomic_DNA"/>
</dbReference>
<dbReference type="CDD" id="cd01651">
    <property type="entry name" value="RT_G2_intron"/>
    <property type="match status" value="1"/>
</dbReference>
<feature type="domain" description="Reverse transcriptase" evidence="1">
    <location>
        <begin position="1"/>
        <end position="175"/>
    </location>
</feature>
<keyword evidence="2" id="KW-0808">Transferase</keyword>
<protein>
    <submittedName>
        <fullName evidence="2">Reverse transcriptase/maturase family protein</fullName>
    </submittedName>
</protein>
<sequence length="175" mass="20890">MSHSPRTNSKKISGVTWFVEGDIKSFFDNINYHILIKTLRRINDERFLRLVWKFLRAGYADKWTYHKTYSGSPQGGIIIPILSNIYLNEFDKYMEEIIQRFDRGETRRRSLAYYKIQRKLMNTRDKIKRRSLDNPERKELIKLRKNPSTSHQLILWILTSGDYDTQGNVTISLLE</sequence>
<evidence type="ECO:0000259" key="1">
    <source>
        <dbReference type="PROSITE" id="PS50878"/>
    </source>
</evidence>